<keyword evidence="3" id="KW-1185">Reference proteome</keyword>
<protein>
    <submittedName>
        <fullName evidence="2">Uncharacterized protein</fullName>
    </submittedName>
</protein>
<keyword evidence="1" id="KW-0472">Membrane</keyword>
<organism evidence="2 3">
    <name type="scientific">Congregibacter brevis</name>
    <dbReference type="NCBI Taxonomy" id="3081201"/>
    <lineage>
        <taxon>Bacteria</taxon>
        <taxon>Pseudomonadati</taxon>
        <taxon>Pseudomonadota</taxon>
        <taxon>Gammaproteobacteria</taxon>
        <taxon>Cellvibrionales</taxon>
        <taxon>Halieaceae</taxon>
        <taxon>Congregibacter</taxon>
    </lineage>
</organism>
<dbReference type="EMBL" id="CP136865">
    <property type="protein sequence ID" value="WOJ96923.1"/>
    <property type="molecule type" value="Genomic_DNA"/>
</dbReference>
<feature type="transmembrane region" description="Helical" evidence="1">
    <location>
        <begin position="14"/>
        <end position="35"/>
    </location>
</feature>
<accession>A0ABZ0IE23</accession>
<dbReference type="RefSeq" id="WP_407327610.1">
    <property type="nucleotide sequence ID" value="NZ_CP136865.1"/>
</dbReference>
<keyword evidence="1" id="KW-0812">Transmembrane</keyword>
<reference evidence="2 3" key="1">
    <citation type="submission" date="2023-10" db="EMBL/GenBank/DDBJ databases">
        <title>Two novel species belonging to the OM43/NOR5 clade.</title>
        <authorList>
            <person name="Park M."/>
        </authorList>
    </citation>
    <scope>NUCLEOTIDE SEQUENCE [LARGE SCALE GENOMIC DNA]</scope>
    <source>
        <strain evidence="2 3">IMCC45268</strain>
    </source>
</reference>
<evidence type="ECO:0000256" key="1">
    <source>
        <dbReference type="SAM" id="Phobius"/>
    </source>
</evidence>
<sequence length="412" mass="44923">MDNRQQSNGVIRSLFWSAGVVLAGFFVLTVVLVLINRASTIKDDASSPQSSIVLSGSSFRPVQVGDGSPVGESYEIRQAYRGQSIVTTDLNVSASAYSAVEAKLSGVQNNQTVMLYWRSSNDLQRLAFTPLSRSSKDTFTLNMDELSAWSGNISELAIGLTGAIKSPVLLQRVRLGASSVFQVFGATMQDWLKTRKWSPVSINILYGSDTYTSPALFFGLLLFASVTIARVIHSRTSLGSPFNLRSVTFGCVAICCLALDGLWLNRAVPQSFDTVQTLAGNTLREKKLQDFDSEIFKLINTGKIYYMPDTPQNVLILSAEAPQALLSRAFYHFLPDHTPLKPVSSVTNAEYRSLIEDADFLFVMHTGLDRDGSPQAALQKLGLAPSNREKLLVAGVAGALYRLDNPKGTSSR</sequence>
<dbReference type="Proteomes" id="UP001626549">
    <property type="component" value="Chromosome"/>
</dbReference>
<name>A0ABZ0IE23_9GAMM</name>
<gene>
    <name evidence="2" type="ORF">R0137_17025</name>
</gene>
<evidence type="ECO:0000313" key="2">
    <source>
        <dbReference type="EMBL" id="WOJ96923.1"/>
    </source>
</evidence>
<keyword evidence="1" id="KW-1133">Transmembrane helix</keyword>
<evidence type="ECO:0000313" key="3">
    <source>
        <dbReference type="Proteomes" id="UP001626549"/>
    </source>
</evidence>
<proteinExistence type="predicted"/>